<feature type="transmembrane region" description="Helical" evidence="8">
    <location>
        <begin position="222"/>
        <end position="244"/>
    </location>
</feature>
<feature type="transmembrane region" description="Helical" evidence="8">
    <location>
        <begin position="663"/>
        <end position="684"/>
    </location>
</feature>
<evidence type="ECO:0000259" key="9">
    <source>
        <dbReference type="Pfam" id="PF10131"/>
    </source>
</evidence>
<dbReference type="InterPro" id="IPR050297">
    <property type="entry name" value="LipidA_mod_glycosyltrf_83"/>
</dbReference>
<feature type="transmembrane region" description="Helical" evidence="8">
    <location>
        <begin position="921"/>
        <end position="940"/>
    </location>
</feature>
<dbReference type="Pfam" id="PF10131">
    <property type="entry name" value="PTPS_related"/>
    <property type="match status" value="1"/>
</dbReference>
<evidence type="ECO:0000313" key="11">
    <source>
        <dbReference type="EMBL" id="KKQ91869.1"/>
    </source>
</evidence>
<reference evidence="11 12" key="1">
    <citation type="journal article" date="2015" name="Nature">
        <title>rRNA introns, odd ribosomes, and small enigmatic genomes across a large radiation of phyla.</title>
        <authorList>
            <person name="Brown C.T."/>
            <person name="Hug L.A."/>
            <person name="Thomas B.C."/>
            <person name="Sharon I."/>
            <person name="Castelle C.J."/>
            <person name="Singh A."/>
            <person name="Wilkins M.J."/>
            <person name="Williams K.H."/>
            <person name="Banfield J.F."/>
        </authorList>
    </citation>
    <scope>NUCLEOTIDE SEQUENCE [LARGE SCALE GENOMIC DNA]</scope>
</reference>
<evidence type="ECO:0000256" key="2">
    <source>
        <dbReference type="ARBA" id="ARBA00022475"/>
    </source>
</evidence>
<evidence type="ECO:0000313" key="12">
    <source>
        <dbReference type="Proteomes" id="UP000034774"/>
    </source>
</evidence>
<dbReference type="Pfam" id="PF13231">
    <property type="entry name" value="PMT_2"/>
    <property type="match status" value="1"/>
</dbReference>
<feature type="transmembrane region" description="Helical" evidence="8">
    <location>
        <begin position="177"/>
        <end position="210"/>
    </location>
</feature>
<dbReference type="InterPro" id="IPR018776">
    <property type="entry name" value="Membrane_prot_PTPS-rel_domain"/>
</dbReference>
<evidence type="ECO:0000256" key="4">
    <source>
        <dbReference type="ARBA" id="ARBA00022679"/>
    </source>
</evidence>
<feature type="transmembrane region" description="Helical" evidence="8">
    <location>
        <begin position="327"/>
        <end position="346"/>
    </location>
</feature>
<comment type="caution">
    <text evidence="11">The sequence shown here is derived from an EMBL/GenBank/DDBJ whole genome shotgun (WGS) entry which is preliminary data.</text>
</comment>
<dbReference type="InterPro" id="IPR038731">
    <property type="entry name" value="RgtA/B/C-like"/>
</dbReference>
<accession>A0A0G0P196</accession>
<dbReference type="GO" id="GO:0016763">
    <property type="term" value="F:pentosyltransferase activity"/>
    <property type="evidence" value="ECO:0007669"/>
    <property type="project" value="TreeGrafter"/>
</dbReference>
<keyword evidence="6 8" id="KW-1133">Transmembrane helix</keyword>
<feature type="transmembrane region" description="Helical" evidence="8">
    <location>
        <begin position="391"/>
        <end position="412"/>
    </location>
</feature>
<protein>
    <submittedName>
        <fullName evidence="11">Uncharacterized protein</fullName>
    </submittedName>
</protein>
<organism evidence="11 12">
    <name type="scientific">Candidatus Woesebacteria bacterium GW2011_GWB1_39_10</name>
    <dbReference type="NCBI Taxonomy" id="1618572"/>
    <lineage>
        <taxon>Bacteria</taxon>
        <taxon>Candidatus Woeseibacteriota</taxon>
    </lineage>
</organism>
<dbReference type="AlphaFoldDB" id="A0A0G0P196"/>
<dbReference type="PANTHER" id="PTHR33908">
    <property type="entry name" value="MANNOSYLTRANSFERASE YKCB-RELATED"/>
    <property type="match status" value="1"/>
</dbReference>
<feature type="transmembrane region" description="Helical" evidence="8">
    <location>
        <begin position="366"/>
        <end position="384"/>
    </location>
</feature>
<feature type="transmembrane region" description="Helical" evidence="8">
    <location>
        <begin position="582"/>
        <end position="601"/>
    </location>
</feature>
<evidence type="ECO:0000256" key="3">
    <source>
        <dbReference type="ARBA" id="ARBA00022676"/>
    </source>
</evidence>
<keyword evidence="5 8" id="KW-0812">Transmembrane</keyword>
<evidence type="ECO:0000256" key="5">
    <source>
        <dbReference type="ARBA" id="ARBA00022692"/>
    </source>
</evidence>
<evidence type="ECO:0000256" key="1">
    <source>
        <dbReference type="ARBA" id="ARBA00004651"/>
    </source>
</evidence>
<evidence type="ECO:0000256" key="6">
    <source>
        <dbReference type="ARBA" id="ARBA00022989"/>
    </source>
</evidence>
<feature type="transmembrane region" description="Helical" evidence="8">
    <location>
        <begin position="782"/>
        <end position="801"/>
    </location>
</feature>
<feature type="transmembrane region" description="Helical" evidence="8">
    <location>
        <begin position="713"/>
        <end position="734"/>
    </location>
</feature>
<sequence length="1037" mass="118836">MKKKFIQILIFALLVGAVIWAGKGIFKYNVFSTHDGDHHIARIFDVIQTAKEGQFPLRWAGSLNYFCGAPIYNFFYPLIYYLSVAVYPFTKDVIFTLKIINFLSLLLGTLFFYFWIKEETNKELAAIGGALTYLYAPYRFSLIFVRGSPEYLAYAVLPIVLFFYALCFNSNGKRFMVYAFLASLMGAVLTISHNFAAMFLMPIILVYLIIKLRLHKFNLQKVIWIAFSFLASFGMGSFFIGPALTEQKFTQIGLNFIQWREHFPTFGQLLKSNWEYFYSSLGTVNDGMSFMLGYAQWLIIGIAGIFFVCQVYFFIRNKSKFWDFIEGNVWIIFFFLGSLFTIYLILPISIPLWEKIRPLQEIQFSWRLLGVGIFTTSSLFSFMLAKIKSKYVYLIIFIGVSFLTVIGTRNFMLPQPISVEDLYKYDDFEKLHQHRYSTTTLGDDVISPNAVKACWFSTPVISTNNNEDLSSRIVERDNTFGSVKFLIDKNKIKGNKIIIGLGYFSDIHTVSLNGKSTDYTDCGGLVCFNTDKTRNGENLVSWKVGQSRIEKIFNYLALTFFLIWLIILIIYLTGINKNRKKLISFLLAITVFTLYIFFRSYNLPGRLGFGWDQERDAVTVSNILAGKLTLLGPRVQGPSGFFLPPYFFYILTPFYLLTGLNPIATNVFIIFWSTLFFGVSYLVLSRVFDKKMALIFLALWAVNPLSVSVDTIAWNPVVVPLLFISLIYLIYLYLKKIKAKYIFLAGIIFGMGLSSHLQFLFIAPMFAPLLIDIFKCKKYKHFILLILGSVIPFVPILFFDLRHNFLNLNLIAGFTKSVGEGVGRVLMVWERVSSFMVGGSPSVLLAITIYLFVSVGLFVTATRIKDIVQRRVLFGLGSVWVASLPLFYILIKSPSEYYFNYLLVPFLVLISILLKNLKRFGLFALILIMLYFGVCSLPLLRDVSLSLREKDRAVGLLKEITKNSSPFNISFDVPFNEDTGFRYLLKFHKVGHSGSANDPLIEFVIPRQKRVTTFSFGQLGIYVPPVWLKNNWPEKSK</sequence>
<feature type="transmembrane region" description="Helical" evidence="8">
    <location>
        <begin position="99"/>
        <end position="116"/>
    </location>
</feature>
<feature type="transmembrane region" description="Helical" evidence="8">
    <location>
        <begin position="552"/>
        <end position="575"/>
    </location>
</feature>
<feature type="transmembrane region" description="Helical" evidence="8">
    <location>
        <begin position="122"/>
        <end position="140"/>
    </location>
</feature>
<evidence type="ECO:0000259" key="10">
    <source>
        <dbReference type="Pfam" id="PF13231"/>
    </source>
</evidence>
<dbReference type="STRING" id="1618572.UT17_C0004G0217"/>
<comment type="subcellular location">
    <subcellularLocation>
        <location evidence="1">Cell membrane</location>
        <topology evidence="1">Multi-pass membrane protein</topology>
    </subcellularLocation>
</comment>
<keyword evidence="4" id="KW-0808">Transferase</keyword>
<dbReference type="GO" id="GO:0009103">
    <property type="term" value="P:lipopolysaccharide biosynthetic process"/>
    <property type="evidence" value="ECO:0007669"/>
    <property type="project" value="UniProtKB-ARBA"/>
</dbReference>
<dbReference type="PANTHER" id="PTHR33908:SF11">
    <property type="entry name" value="MEMBRANE PROTEIN"/>
    <property type="match status" value="1"/>
</dbReference>
<feature type="transmembrane region" description="Helical" evidence="8">
    <location>
        <begin position="152"/>
        <end position="171"/>
    </location>
</feature>
<feature type="domain" description="Membrane protein 6-pyruvoyl-tetrahydropterin synthase-related" evidence="9">
    <location>
        <begin position="72"/>
        <end position="418"/>
    </location>
</feature>
<feature type="transmembrane region" description="Helical" evidence="8">
    <location>
        <begin position="63"/>
        <end position="87"/>
    </location>
</feature>
<feature type="transmembrane region" description="Helical" evidence="8">
    <location>
        <begin position="897"/>
        <end position="914"/>
    </location>
</feature>
<keyword evidence="3" id="KW-0328">Glycosyltransferase</keyword>
<evidence type="ECO:0000256" key="8">
    <source>
        <dbReference type="SAM" id="Phobius"/>
    </source>
</evidence>
<feature type="transmembrane region" description="Helical" evidence="8">
    <location>
        <begin position="294"/>
        <end position="315"/>
    </location>
</feature>
<gene>
    <name evidence="11" type="ORF">UT17_C0004G0217</name>
</gene>
<dbReference type="Proteomes" id="UP000034774">
    <property type="component" value="Unassembled WGS sequence"/>
</dbReference>
<keyword evidence="2" id="KW-1003">Cell membrane</keyword>
<dbReference type="GO" id="GO:0005886">
    <property type="term" value="C:plasma membrane"/>
    <property type="evidence" value="ECO:0007669"/>
    <property type="project" value="UniProtKB-SubCell"/>
</dbReference>
<feature type="transmembrane region" description="Helical" evidence="8">
    <location>
        <begin position="841"/>
        <end position="860"/>
    </location>
</feature>
<keyword evidence="7 8" id="KW-0472">Membrane</keyword>
<feature type="transmembrane region" description="Helical" evidence="8">
    <location>
        <begin position="808"/>
        <end position="829"/>
    </location>
</feature>
<feature type="transmembrane region" description="Helical" evidence="8">
    <location>
        <begin position="872"/>
        <end position="891"/>
    </location>
</feature>
<feature type="domain" description="Glycosyltransferase RgtA/B/C/D-like" evidence="10">
    <location>
        <begin position="644"/>
        <end position="797"/>
    </location>
</feature>
<name>A0A0G0P196_9BACT</name>
<feature type="transmembrane region" description="Helical" evidence="8">
    <location>
        <begin position="741"/>
        <end position="762"/>
    </location>
</feature>
<evidence type="ECO:0000256" key="7">
    <source>
        <dbReference type="ARBA" id="ARBA00023136"/>
    </source>
</evidence>
<proteinExistence type="predicted"/>
<dbReference type="EMBL" id="LBVU01000004">
    <property type="protein sequence ID" value="KKQ91869.1"/>
    <property type="molecule type" value="Genomic_DNA"/>
</dbReference>